<organism evidence="4 5">
    <name type="scientific">Citrobacter freundii</name>
    <dbReference type="NCBI Taxonomy" id="546"/>
    <lineage>
        <taxon>Bacteria</taxon>
        <taxon>Pseudomonadati</taxon>
        <taxon>Pseudomonadota</taxon>
        <taxon>Gammaproteobacteria</taxon>
        <taxon>Enterobacterales</taxon>
        <taxon>Enterobacteriaceae</taxon>
        <taxon>Citrobacter</taxon>
        <taxon>Citrobacter freundii complex</taxon>
    </lineage>
</organism>
<dbReference type="InterPro" id="IPR046554">
    <property type="entry name" value="DUF6708"/>
</dbReference>
<gene>
    <name evidence="4" type="ORF">HV183_08720</name>
</gene>
<feature type="transmembrane region" description="Helical" evidence="2">
    <location>
        <begin position="121"/>
        <end position="140"/>
    </location>
</feature>
<keyword evidence="2" id="KW-0472">Membrane</keyword>
<name>A0AAE7KYB4_CITFR</name>
<protein>
    <recommendedName>
        <fullName evidence="3">DUF6708 domain-containing protein</fullName>
    </recommendedName>
</protein>
<feature type="compositionally biased region" description="Basic residues" evidence="1">
    <location>
        <begin position="1"/>
        <end position="13"/>
    </location>
</feature>
<proteinExistence type="predicted"/>
<evidence type="ECO:0000259" key="3">
    <source>
        <dbReference type="Pfam" id="PF20455"/>
    </source>
</evidence>
<dbReference type="Proteomes" id="UP000510650">
    <property type="component" value="Chromosome"/>
</dbReference>
<evidence type="ECO:0000256" key="2">
    <source>
        <dbReference type="SAM" id="Phobius"/>
    </source>
</evidence>
<sequence length="288" mass="34199">MVKKTGNKVKRRTSLSASENEKKKQHTENVETQRPKKPFYRRSVLIPQAKRWQEDLPVQWLEHDVEANAIWLNEKNDIWLEIPRYENQISWGWGNIFSFISVLFMIYFLLVPFIFYGMDGATLVAIIAFLFFLSLFKLMVRMTYHSPRGTPVRLNRKRQKVYIYEHHRSSWNPWIDWPVEVRVFNWDEVRGEITYEAGRSHQGYQLHGAVCQPGTNHVRERFALTWTVGDKEALQELWCYCCHYMQHRPVPETARFAEHPQQWGHIHWPEALDVESRTAPNNDSTAGV</sequence>
<dbReference type="Pfam" id="PF20455">
    <property type="entry name" value="DUF6708"/>
    <property type="match status" value="1"/>
</dbReference>
<dbReference type="RefSeq" id="WP_181219392.1">
    <property type="nucleotide sequence ID" value="NZ_CP055538.1"/>
</dbReference>
<evidence type="ECO:0000256" key="1">
    <source>
        <dbReference type="SAM" id="MobiDB-lite"/>
    </source>
</evidence>
<evidence type="ECO:0000313" key="5">
    <source>
        <dbReference type="Proteomes" id="UP000510650"/>
    </source>
</evidence>
<dbReference type="EMBL" id="CP055538">
    <property type="protein sequence ID" value="QLO13523.1"/>
    <property type="molecule type" value="Genomic_DNA"/>
</dbReference>
<feature type="compositionally biased region" description="Basic and acidic residues" evidence="1">
    <location>
        <begin position="19"/>
        <end position="34"/>
    </location>
</feature>
<feature type="region of interest" description="Disordered" evidence="1">
    <location>
        <begin position="1"/>
        <end position="34"/>
    </location>
</feature>
<feature type="domain" description="DUF6708" evidence="3">
    <location>
        <begin position="131"/>
        <end position="260"/>
    </location>
</feature>
<feature type="transmembrane region" description="Helical" evidence="2">
    <location>
        <begin position="93"/>
        <end position="115"/>
    </location>
</feature>
<reference evidence="5" key="1">
    <citation type="submission" date="2020-06" db="EMBL/GenBank/DDBJ databases">
        <title>REHAB project genomes.</title>
        <authorList>
            <person name="Shaw L.P."/>
        </authorList>
    </citation>
    <scope>NUCLEOTIDE SEQUENCE [LARGE SCALE GENOMIC DNA]</scope>
    <source>
        <strain evidence="5">RHBSTW-00398</strain>
    </source>
</reference>
<evidence type="ECO:0000313" key="4">
    <source>
        <dbReference type="EMBL" id="QLO13523.1"/>
    </source>
</evidence>
<keyword evidence="2" id="KW-0812">Transmembrane</keyword>
<dbReference type="AlphaFoldDB" id="A0AAE7KYB4"/>
<accession>A0AAE7KYB4</accession>
<keyword evidence="2" id="KW-1133">Transmembrane helix</keyword>